<organism evidence="4 5">
    <name type="scientific">Nonomuraea corallina</name>
    <dbReference type="NCBI Taxonomy" id="2989783"/>
    <lineage>
        <taxon>Bacteria</taxon>
        <taxon>Bacillati</taxon>
        <taxon>Actinomycetota</taxon>
        <taxon>Actinomycetes</taxon>
        <taxon>Streptosporangiales</taxon>
        <taxon>Streptosporangiaceae</taxon>
        <taxon>Nonomuraea</taxon>
    </lineage>
</organism>
<protein>
    <submittedName>
        <fullName evidence="4">DUF3592 domain-containing protein</fullName>
    </submittedName>
</protein>
<evidence type="ECO:0000256" key="1">
    <source>
        <dbReference type="SAM" id="Phobius"/>
    </source>
</evidence>
<comment type="caution">
    <text evidence="4">The sequence shown here is derived from an EMBL/GenBank/DDBJ whole genome shotgun (WGS) entry which is preliminary data.</text>
</comment>
<keyword evidence="1" id="KW-1133">Transmembrane helix</keyword>
<evidence type="ECO:0000256" key="2">
    <source>
        <dbReference type="SAM" id="SignalP"/>
    </source>
</evidence>
<keyword evidence="1" id="KW-0472">Membrane</keyword>
<name>A0ABT4SKI8_9ACTN</name>
<dbReference type="RefSeq" id="WP_270158363.1">
    <property type="nucleotide sequence ID" value="NZ_JAPNNL010000158.1"/>
</dbReference>
<evidence type="ECO:0000259" key="3">
    <source>
        <dbReference type="Pfam" id="PF12158"/>
    </source>
</evidence>
<keyword evidence="5" id="KW-1185">Reference proteome</keyword>
<reference evidence="4" key="1">
    <citation type="submission" date="2022-11" db="EMBL/GenBank/DDBJ databases">
        <title>Nonomuraea corallina sp. nov., a new species of the genus Nonomuraea isolated from sea side sediment in Thai sea.</title>
        <authorList>
            <person name="Ngamcharungchit C."/>
            <person name="Matsumoto A."/>
            <person name="Suriyachadkun C."/>
            <person name="Panbangred W."/>
            <person name="Inahashi Y."/>
            <person name="Intra B."/>
        </authorList>
    </citation>
    <scope>NUCLEOTIDE SEQUENCE</scope>
    <source>
        <strain evidence="4">MCN248</strain>
    </source>
</reference>
<proteinExistence type="predicted"/>
<dbReference type="Pfam" id="PF12158">
    <property type="entry name" value="DUF3592"/>
    <property type="match status" value="1"/>
</dbReference>
<feature type="chain" id="PRO_5045249848" evidence="2">
    <location>
        <begin position="40"/>
        <end position="154"/>
    </location>
</feature>
<dbReference type="InterPro" id="IPR021994">
    <property type="entry name" value="DUF3592"/>
</dbReference>
<feature type="signal peptide" evidence="2">
    <location>
        <begin position="1"/>
        <end position="39"/>
    </location>
</feature>
<evidence type="ECO:0000313" key="5">
    <source>
        <dbReference type="Proteomes" id="UP001144036"/>
    </source>
</evidence>
<sequence length="154" mass="16586">MHNGRLLTLVGGIFGLVGLVLLCVTVALAASAASFLASAQQTDGTVVELTEETSTTRNRDGFYRHTTVWYSTVEFTVDGRQYSFRSSHGSSPPAYAKGESIPVAYDPDNPYDARIASFWSAFIGPMITGGLGVLFTPIGTILFLKGRRSTGRRT</sequence>
<keyword evidence="1" id="KW-0812">Transmembrane</keyword>
<dbReference type="Proteomes" id="UP001144036">
    <property type="component" value="Unassembled WGS sequence"/>
</dbReference>
<accession>A0ABT4SKI8</accession>
<feature type="domain" description="DUF3592" evidence="3">
    <location>
        <begin position="42"/>
        <end position="119"/>
    </location>
</feature>
<dbReference type="EMBL" id="JAPNNL010000158">
    <property type="protein sequence ID" value="MDA0637460.1"/>
    <property type="molecule type" value="Genomic_DNA"/>
</dbReference>
<gene>
    <name evidence="4" type="ORF">OUY22_28985</name>
</gene>
<feature type="transmembrane region" description="Helical" evidence="1">
    <location>
        <begin position="118"/>
        <end position="144"/>
    </location>
</feature>
<evidence type="ECO:0000313" key="4">
    <source>
        <dbReference type="EMBL" id="MDA0637460.1"/>
    </source>
</evidence>
<keyword evidence="2" id="KW-0732">Signal</keyword>